<dbReference type="InterPro" id="IPR036388">
    <property type="entry name" value="WH-like_DNA-bd_sf"/>
</dbReference>
<dbReference type="FunFam" id="1.10.10.10:FF:000018">
    <property type="entry name" value="DNA-binding response regulator ResD"/>
    <property type="match status" value="1"/>
</dbReference>
<dbReference type="Gene3D" id="1.10.10.10">
    <property type="entry name" value="Winged helix-like DNA-binding domain superfamily/Winged helix DNA-binding domain"/>
    <property type="match status" value="1"/>
</dbReference>
<dbReference type="GO" id="GO:0005829">
    <property type="term" value="C:cytosol"/>
    <property type="evidence" value="ECO:0007669"/>
    <property type="project" value="TreeGrafter"/>
</dbReference>
<evidence type="ECO:0000313" key="12">
    <source>
        <dbReference type="Proteomes" id="UP000317036"/>
    </source>
</evidence>
<feature type="domain" description="OmpR/PhoB-type" evidence="10">
    <location>
        <begin position="138"/>
        <end position="237"/>
    </location>
</feature>
<evidence type="ECO:0000256" key="1">
    <source>
        <dbReference type="ARBA" id="ARBA00004496"/>
    </source>
</evidence>
<accession>A0A559K6E6</accession>
<keyword evidence="3" id="KW-0902">Two-component regulatory system</keyword>
<reference evidence="11 12" key="1">
    <citation type="submission" date="2019-07" db="EMBL/GenBank/DDBJ databases">
        <authorList>
            <person name="Kim J."/>
        </authorList>
    </citation>
    <scope>NUCLEOTIDE SEQUENCE [LARGE SCALE GENOMIC DNA]</scope>
    <source>
        <strain evidence="11 12">JC52</strain>
    </source>
</reference>
<dbReference type="CDD" id="cd17574">
    <property type="entry name" value="REC_OmpR"/>
    <property type="match status" value="1"/>
</dbReference>
<dbReference type="PANTHER" id="PTHR48111">
    <property type="entry name" value="REGULATOR OF RPOS"/>
    <property type="match status" value="1"/>
</dbReference>
<dbReference type="Pfam" id="PF00486">
    <property type="entry name" value="Trans_reg_C"/>
    <property type="match status" value="1"/>
</dbReference>
<dbReference type="EMBL" id="VNJI01000033">
    <property type="protein sequence ID" value="TVY07699.1"/>
    <property type="molecule type" value="Genomic_DNA"/>
</dbReference>
<dbReference type="PROSITE" id="PS50110">
    <property type="entry name" value="RESPONSE_REGULATORY"/>
    <property type="match status" value="1"/>
</dbReference>
<keyword evidence="4" id="KW-0805">Transcription regulation</keyword>
<dbReference type="Gene3D" id="6.10.250.690">
    <property type="match status" value="1"/>
</dbReference>
<evidence type="ECO:0000256" key="4">
    <source>
        <dbReference type="ARBA" id="ARBA00023015"/>
    </source>
</evidence>
<dbReference type="GO" id="GO:0000156">
    <property type="term" value="F:phosphorelay response regulator activity"/>
    <property type="evidence" value="ECO:0007669"/>
    <property type="project" value="TreeGrafter"/>
</dbReference>
<evidence type="ECO:0000313" key="11">
    <source>
        <dbReference type="EMBL" id="TVY07699.1"/>
    </source>
</evidence>
<evidence type="ECO:0000256" key="5">
    <source>
        <dbReference type="ARBA" id="ARBA00023125"/>
    </source>
</evidence>
<evidence type="ECO:0000256" key="8">
    <source>
        <dbReference type="PROSITE-ProRule" id="PRU01091"/>
    </source>
</evidence>
<dbReference type="SMART" id="SM00448">
    <property type="entry name" value="REC"/>
    <property type="match status" value="1"/>
</dbReference>
<comment type="subcellular location">
    <subcellularLocation>
        <location evidence="1">Cytoplasm</location>
    </subcellularLocation>
</comment>
<feature type="modified residue" description="4-aspartylphosphate" evidence="7">
    <location>
        <position position="54"/>
    </location>
</feature>
<dbReference type="InterPro" id="IPR011006">
    <property type="entry name" value="CheY-like_superfamily"/>
</dbReference>
<dbReference type="GO" id="GO:0000976">
    <property type="term" value="F:transcription cis-regulatory region binding"/>
    <property type="evidence" value="ECO:0007669"/>
    <property type="project" value="TreeGrafter"/>
</dbReference>
<organism evidence="11 12">
    <name type="scientific">Paenibacillus cremeus</name>
    <dbReference type="NCBI Taxonomy" id="2163881"/>
    <lineage>
        <taxon>Bacteria</taxon>
        <taxon>Bacillati</taxon>
        <taxon>Bacillota</taxon>
        <taxon>Bacilli</taxon>
        <taxon>Bacillales</taxon>
        <taxon>Paenibacillaceae</taxon>
        <taxon>Paenibacillus</taxon>
    </lineage>
</organism>
<proteinExistence type="predicted"/>
<dbReference type="SUPFAM" id="SSF52172">
    <property type="entry name" value="CheY-like"/>
    <property type="match status" value="1"/>
</dbReference>
<dbReference type="FunFam" id="3.40.50.2300:FF:000001">
    <property type="entry name" value="DNA-binding response regulator PhoB"/>
    <property type="match status" value="1"/>
</dbReference>
<dbReference type="Proteomes" id="UP000317036">
    <property type="component" value="Unassembled WGS sequence"/>
</dbReference>
<sequence>MSGDRILLVEDDKEIRDLIRLYLTSSDYQVITAENGLEGLKQFELHNPDLVLLDIFLPEMDGFEVCQQIRSVSNVPIVFISCRKDSDDIVQGLALGGDDYITKPFDPVVVVARVRANLRRAPIFRRSQYEAGGTKPERSVVKYGSLEIDFIHYQVRLNGSIVLMSAKEMQLLMHLVRYPDQVFTAEEIYTRVWGEDSNSDTRTVLVHISSIRKKIESNPAIPQYIQNIRGIGYKFNSSY</sequence>
<evidence type="ECO:0000256" key="6">
    <source>
        <dbReference type="ARBA" id="ARBA00023163"/>
    </source>
</evidence>
<name>A0A559K6E6_9BACL</name>
<dbReference type="InterPro" id="IPR001789">
    <property type="entry name" value="Sig_transdc_resp-reg_receiver"/>
</dbReference>
<evidence type="ECO:0000259" key="10">
    <source>
        <dbReference type="PROSITE" id="PS51755"/>
    </source>
</evidence>
<feature type="DNA-binding region" description="OmpR/PhoB-type" evidence="8">
    <location>
        <begin position="138"/>
        <end position="237"/>
    </location>
</feature>
<keyword evidence="6" id="KW-0804">Transcription</keyword>
<dbReference type="GO" id="GO:0006355">
    <property type="term" value="P:regulation of DNA-templated transcription"/>
    <property type="evidence" value="ECO:0007669"/>
    <property type="project" value="InterPro"/>
</dbReference>
<dbReference type="GO" id="GO:0032993">
    <property type="term" value="C:protein-DNA complex"/>
    <property type="evidence" value="ECO:0007669"/>
    <property type="project" value="TreeGrafter"/>
</dbReference>
<comment type="caution">
    <text evidence="11">The sequence shown here is derived from an EMBL/GenBank/DDBJ whole genome shotgun (WGS) entry which is preliminary data.</text>
</comment>
<dbReference type="Gene3D" id="3.40.50.2300">
    <property type="match status" value="1"/>
</dbReference>
<dbReference type="AlphaFoldDB" id="A0A559K6E6"/>
<keyword evidence="5 8" id="KW-0238">DNA-binding</keyword>
<dbReference type="InterPro" id="IPR001867">
    <property type="entry name" value="OmpR/PhoB-type_DNA-bd"/>
</dbReference>
<dbReference type="CDD" id="cd00383">
    <property type="entry name" value="trans_reg_C"/>
    <property type="match status" value="1"/>
</dbReference>
<evidence type="ECO:0000256" key="2">
    <source>
        <dbReference type="ARBA" id="ARBA00022553"/>
    </source>
</evidence>
<dbReference type="OrthoDB" id="9790442at2"/>
<gene>
    <name evidence="11" type="ORF">FPZ49_22735</name>
</gene>
<evidence type="ECO:0000259" key="9">
    <source>
        <dbReference type="PROSITE" id="PS50110"/>
    </source>
</evidence>
<dbReference type="RefSeq" id="WP_144851307.1">
    <property type="nucleotide sequence ID" value="NZ_VNJI01000033.1"/>
</dbReference>
<keyword evidence="2 7" id="KW-0597">Phosphoprotein</keyword>
<keyword evidence="12" id="KW-1185">Reference proteome</keyword>
<dbReference type="Pfam" id="PF00072">
    <property type="entry name" value="Response_reg"/>
    <property type="match status" value="1"/>
</dbReference>
<evidence type="ECO:0000256" key="3">
    <source>
        <dbReference type="ARBA" id="ARBA00023012"/>
    </source>
</evidence>
<dbReference type="SMART" id="SM00862">
    <property type="entry name" value="Trans_reg_C"/>
    <property type="match status" value="1"/>
</dbReference>
<feature type="domain" description="Response regulatory" evidence="9">
    <location>
        <begin position="5"/>
        <end position="118"/>
    </location>
</feature>
<dbReference type="PANTHER" id="PTHR48111:SF21">
    <property type="entry name" value="DNA-BINDING DUAL MASTER TRANSCRIPTIONAL REGULATOR RPAA"/>
    <property type="match status" value="1"/>
</dbReference>
<dbReference type="InterPro" id="IPR039420">
    <property type="entry name" value="WalR-like"/>
</dbReference>
<evidence type="ECO:0000256" key="7">
    <source>
        <dbReference type="PROSITE-ProRule" id="PRU00169"/>
    </source>
</evidence>
<dbReference type="PROSITE" id="PS51755">
    <property type="entry name" value="OMPR_PHOB"/>
    <property type="match status" value="1"/>
</dbReference>
<protein>
    <submittedName>
        <fullName evidence="11">Response regulator transcription factor</fullName>
    </submittedName>
</protein>